<comment type="similarity">
    <text evidence="5">Belongs to the FKBP-type PPIase family. FKBP2 subfamily.</text>
</comment>
<evidence type="ECO:0000256" key="3">
    <source>
        <dbReference type="ARBA" id="ARBA00023110"/>
    </source>
</evidence>
<dbReference type="InterPro" id="IPR001179">
    <property type="entry name" value="PPIase_FKBP_dom"/>
</dbReference>
<dbReference type="Pfam" id="PF00254">
    <property type="entry name" value="FKBP_C"/>
    <property type="match status" value="1"/>
</dbReference>
<evidence type="ECO:0000256" key="6">
    <source>
        <dbReference type="PROSITE-ProRule" id="PRU00277"/>
    </source>
</evidence>
<name>A0AAV5R0P5_PICKL</name>
<evidence type="ECO:0000313" key="10">
    <source>
        <dbReference type="Proteomes" id="UP001378960"/>
    </source>
</evidence>
<feature type="signal peptide" evidence="7">
    <location>
        <begin position="1"/>
        <end position="19"/>
    </location>
</feature>
<dbReference type="EMBL" id="BTGB01000001">
    <property type="protein sequence ID" value="GMM44783.1"/>
    <property type="molecule type" value="Genomic_DNA"/>
</dbReference>
<proteinExistence type="inferred from homology"/>
<sequence length="146" mass="16036">MKFSSILSSFIAFNAITNAIDIVDVTEDKQDHLQIIVNKEIENCKYRTQIGDMISVHYTGSLEDGTVFDSSLGRHQPIKFKLGVGQVIKGWDEGLLEMCVGEKRKLIIPSELAYGKRGAGGVIPPDATLIFETELVGVNGIPKDEL</sequence>
<comment type="catalytic activity">
    <reaction evidence="1 6">
        <text>[protein]-peptidylproline (omega=180) = [protein]-peptidylproline (omega=0)</text>
        <dbReference type="Rhea" id="RHEA:16237"/>
        <dbReference type="Rhea" id="RHEA-COMP:10747"/>
        <dbReference type="Rhea" id="RHEA-COMP:10748"/>
        <dbReference type="ChEBI" id="CHEBI:83833"/>
        <dbReference type="ChEBI" id="CHEBI:83834"/>
        <dbReference type="EC" id="5.2.1.8"/>
    </reaction>
</comment>
<evidence type="ECO:0000256" key="7">
    <source>
        <dbReference type="SAM" id="SignalP"/>
    </source>
</evidence>
<keyword evidence="4 6" id="KW-0413">Isomerase</keyword>
<dbReference type="FunFam" id="3.10.50.40:FF:000006">
    <property type="entry name" value="Peptidyl-prolyl cis-trans isomerase"/>
    <property type="match status" value="1"/>
</dbReference>
<dbReference type="InterPro" id="IPR046357">
    <property type="entry name" value="PPIase_dom_sf"/>
</dbReference>
<keyword evidence="7" id="KW-0732">Signal</keyword>
<reference evidence="9 10" key="1">
    <citation type="journal article" date="2023" name="Elife">
        <title>Identification of key yeast species and microbe-microbe interactions impacting larval growth of Drosophila in the wild.</title>
        <authorList>
            <person name="Mure A."/>
            <person name="Sugiura Y."/>
            <person name="Maeda R."/>
            <person name="Honda K."/>
            <person name="Sakurai N."/>
            <person name="Takahashi Y."/>
            <person name="Watada M."/>
            <person name="Katoh T."/>
            <person name="Gotoh A."/>
            <person name="Gotoh Y."/>
            <person name="Taniguchi I."/>
            <person name="Nakamura K."/>
            <person name="Hayashi T."/>
            <person name="Katayama T."/>
            <person name="Uemura T."/>
            <person name="Hattori Y."/>
        </authorList>
    </citation>
    <scope>NUCLEOTIDE SEQUENCE [LARGE SCALE GENOMIC DNA]</scope>
    <source>
        <strain evidence="9 10">PK-24</strain>
    </source>
</reference>
<dbReference type="PROSITE" id="PS50059">
    <property type="entry name" value="FKBP_PPIASE"/>
    <property type="match status" value="1"/>
</dbReference>
<dbReference type="PANTHER" id="PTHR45779:SF7">
    <property type="entry name" value="PEPTIDYLPROLYL ISOMERASE"/>
    <property type="match status" value="1"/>
</dbReference>
<protein>
    <recommendedName>
        <fullName evidence="2 6">peptidylprolyl isomerase</fullName>
        <ecNumber evidence="2 6">5.2.1.8</ecNumber>
    </recommendedName>
</protein>
<dbReference type="AlphaFoldDB" id="A0AAV5R0P5"/>
<evidence type="ECO:0000256" key="5">
    <source>
        <dbReference type="ARBA" id="ARBA00024206"/>
    </source>
</evidence>
<evidence type="ECO:0000256" key="2">
    <source>
        <dbReference type="ARBA" id="ARBA00013194"/>
    </source>
</evidence>
<dbReference type="InterPro" id="IPR044609">
    <property type="entry name" value="FKBP2/11"/>
</dbReference>
<dbReference type="GO" id="GO:0003755">
    <property type="term" value="F:peptidyl-prolyl cis-trans isomerase activity"/>
    <property type="evidence" value="ECO:0007669"/>
    <property type="project" value="UniProtKB-KW"/>
</dbReference>
<keyword evidence="3 6" id="KW-0697">Rotamase</keyword>
<feature type="domain" description="PPIase FKBP-type" evidence="8">
    <location>
        <begin position="51"/>
        <end position="139"/>
    </location>
</feature>
<dbReference type="EC" id="5.2.1.8" evidence="2 6"/>
<gene>
    <name evidence="9" type="ORF">DAPK24_013580</name>
</gene>
<comment type="caution">
    <text evidence="9">The sequence shown here is derived from an EMBL/GenBank/DDBJ whole genome shotgun (WGS) entry which is preliminary data.</text>
</comment>
<organism evidence="9 10">
    <name type="scientific">Pichia kluyveri</name>
    <name type="common">Yeast</name>
    <dbReference type="NCBI Taxonomy" id="36015"/>
    <lineage>
        <taxon>Eukaryota</taxon>
        <taxon>Fungi</taxon>
        <taxon>Dikarya</taxon>
        <taxon>Ascomycota</taxon>
        <taxon>Saccharomycotina</taxon>
        <taxon>Pichiomycetes</taxon>
        <taxon>Pichiales</taxon>
        <taxon>Pichiaceae</taxon>
        <taxon>Pichia</taxon>
    </lineage>
</organism>
<evidence type="ECO:0000256" key="1">
    <source>
        <dbReference type="ARBA" id="ARBA00000971"/>
    </source>
</evidence>
<dbReference type="SUPFAM" id="SSF54534">
    <property type="entry name" value="FKBP-like"/>
    <property type="match status" value="1"/>
</dbReference>
<evidence type="ECO:0000256" key="4">
    <source>
        <dbReference type="ARBA" id="ARBA00023235"/>
    </source>
</evidence>
<evidence type="ECO:0000259" key="8">
    <source>
        <dbReference type="PROSITE" id="PS50059"/>
    </source>
</evidence>
<dbReference type="Gene3D" id="3.10.50.40">
    <property type="match status" value="1"/>
</dbReference>
<accession>A0AAV5R0P5</accession>
<evidence type="ECO:0000313" key="9">
    <source>
        <dbReference type="EMBL" id="GMM44783.1"/>
    </source>
</evidence>
<dbReference type="Proteomes" id="UP001378960">
    <property type="component" value="Unassembled WGS sequence"/>
</dbReference>
<dbReference type="GO" id="GO:0005783">
    <property type="term" value="C:endoplasmic reticulum"/>
    <property type="evidence" value="ECO:0007669"/>
    <property type="project" value="TreeGrafter"/>
</dbReference>
<feature type="chain" id="PRO_5043910374" description="peptidylprolyl isomerase" evidence="7">
    <location>
        <begin position="20"/>
        <end position="146"/>
    </location>
</feature>
<dbReference type="PANTHER" id="PTHR45779">
    <property type="entry name" value="PEPTIDYLPROLYL ISOMERASE"/>
    <property type="match status" value="1"/>
</dbReference>
<keyword evidence="10" id="KW-1185">Reference proteome</keyword>